<evidence type="ECO:0000313" key="2">
    <source>
        <dbReference type="Proteomes" id="UP000198297"/>
    </source>
</evidence>
<evidence type="ECO:0000313" key="1">
    <source>
        <dbReference type="EMBL" id="SNR70196.1"/>
    </source>
</evidence>
<protein>
    <recommendedName>
        <fullName evidence="3">DUF354 domain-containing protein</fullName>
    </recommendedName>
</protein>
<name>A0A238YG25_HALEZ</name>
<reference evidence="1 2" key="1">
    <citation type="submission" date="2017-06" db="EMBL/GenBank/DDBJ databases">
        <authorList>
            <person name="Kim H.J."/>
            <person name="Triplett B.A."/>
        </authorList>
    </citation>
    <scope>NUCLEOTIDE SEQUENCE [LARGE SCALE GENOMIC DNA]</scope>
    <source>
        <strain evidence="1 2">DSM 19316</strain>
    </source>
</reference>
<dbReference type="Pfam" id="PF04007">
    <property type="entry name" value="DUF354"/>
    <property type="match status" value="1"/>
</dbReference>
<gene>
    <name evidence="1" type="ORF">SAMN06266787_11226</name>
</gene>
<dbReference type="Proteomes" id="UP000198297">
    <property type="component" value="Unassembled WGS sequence"/>
</dbReference>
<dbReference type="SUPFAM" id="SSF53756">
    <property type="entry name" value="UDP-Glycosyltransferase/glycogen phosphorylase"/>
    <property type="match status" value="1"/>
</dbReference>
<proteinExistence type="predicted"/>
<dbReference type="AlphaFoldDB" id="A0A238YG25"/>
<dbReference type="EMBL" id="FZNK01000012">
    <property type="protein sequence ID" value="SNR70196.1"/>
    <property type="molecule type" value="Genomic_DNA"/>
</dbReference>
<accession>A0A238YG25</accession>
<dbReference type="PANTHER" id="PTHR39662:SF1">
    <property type="entry name" value="DUF354 DOMAIN-CONTAINING PROTEIN"/>
    <property type="match status" value="1"/>
</dbReference>
<sequence length="292" mass="33225">MGSKKWGLISEWVKREYRTINIARSYDPDIILSVASPPAAHAAKVVGCPNIVFNDSEPAHLASKLTHPFADRICTPANFDVDLGEKQDRYDGYHELAYLHPDRFDPDPDALRDHDIEPDEPYSVLRFVSWGAHHDVGQHGFSLEAKQKLVSVLSNQGDVYITSESTLPDEFEEYRLPIPPDRIHDLLYYANLYVGDSQTMATEAAILGTPAVRSNSFAGEDDMGNFIELEREYRLLYSRTDETETIKIVRALIDDSDAQDRWQLKRESLIDNKIDVTEYMLELIYELGEVST</sequence>
<dbReference type="PANTHER" id="PTHR39662">
    <property type="entry name" value="DUF354 DOMAIN-CONTAINING PROTEIN-RELATED"/>
    <property type="match status" value="1"/>
</dbReference>
<organism evidence="1 2">
    <name type="scientific">Halorubrum ezzemoulense</name>
    <name type="common">Halorubrum chaoviator</name>
    <dbReference type="NCBI Taxonomy" id="337243"/>
    <lineage>
        <taxon>Archaea</taxon>
        <taxon>Methanobacteriati</taxon>
        <taxon>Methanobacteriota</taxon>
        <taxon>Stenosarchaea group</taxon>
        <taxon>Halobacteria</taxon>
        <taxon>Halobacteriales</taxon>
        <taxon>Haloferacaceae</taxon>
        <taxon>Halorubrum</taxon>
    </lineage>
</organism>
<dbReference type="InterPro" id="IPR007152">
    <property type="entry name" value="DUF354"/>
</dbReference>
<evidence type="ECO:0008006" key="3">
    <source>
        <dbReference type="Google" id="ProtNLM"/>
    </source>
</evidence>